<dbReference type="EMBL" id="SDMP01000006">
    <property type="protein sequence ID" value="RYR51616.1"/>
    <property type="molecule type" value="Genomic_DNA"/>
</dbReference>
<keyword evidence="2" id="KW-1185">Reference proteome</keyword>
<dbReference type="InterPro" id="IPR032675">
    <property type="entry name" value="LRR_dom_sf"/>
</dbReference>
<evidence type="ECO:0000313" key="1">
    <source>
        <dbReference type="EMBL" id="RYR51616.1"/>
    </source>
</evidence>
<sequence length="189" mass="20423">MSLYLMAPTFSEVVEVEGMAAVVVKVTKVEASCMLKHIVEWVKVSNQGGGGCRGRFRSGVCACGRCYNHRHLWAFCNRLPNIAHTLPVSLNNVGGVFVGACSVLMGNFWDAHSTETLLESDISVGLSFANLGLFAIGNGSKKLRNLILSHKGLEAIAIGCKELTHLEVNGCHNIRDLGLESIGRCCKYV</sequence>
<dbReference type="Proteomes" id="UP000289738">
    <property type="component" value="Chromosome A06"/>
</dbReference>
<proteinExistence type="predicted"/>
<comment type="caution">
    <text evidence="1">The sequence shown here is derived from an EMBL/GenBank/DDBJ whole genome shotgun (WGS) entry which is preliminary data.</text>
</comment>
<reference evidence="1 2" key="1">
    <citation type="submission" date="2019-01" db="EMBL/GenBank/DDBJ databases">
        <title>Sequencing of cultivated peanut Arachis hypogaea provides insights into genome evolution and oil improvement.</title>
        <authorList>
            <person name="Chen X."/>
        </authorList>
    </citation>
    <scope>NUCLEOTIDE SEQUENCE [LARGE SCALE GENOMIC DNA]</scope>
    <source>
        <strain evidence="2">cv. Fuhuasheng</strain>
        <tissue evidence="1">Leaves</tissue>
    </source>
</reference>
<name>A0A445CL00_ARAHY</name>
<accession>A0A445CL00</accession>
<dbReference type="SUPFAM" id="SSF52047">
    <property type="entry name" value="RNI-like"/>
    <property type="match status" value="1"/>
</dbReference>
<dbReference type="Gene3D" id="3.80.10.10">
    <property type="entry name" value="Ribonuclease Inhibitor"/>
    <property type="match status" value="1"/>
</dbReference>
<organism evidence="1 2">
    <name type="scientific">Arachis hypogaea</name>
    <name type="common">Peanut</name>
    <dbReference type="NCBI Taxonomy" id="3818"/>
    <lineage>
        <taxon>Eukaryota</taxon>
        <taxon>Viridiplantae</taxon>
        <taxon>Streptophyta</taxon>
        <taxon>Embryophyta</taxon>
        <taxon>Tracheophyta</taxon>
        <taxon>Spermatophyta</taxon>
        <taxon>Magnoliopsida</taxon>
        <taxon>eudicotyledons</taxon>
        <taxon>Gunneridae</taxon>
        <taxon>Pentapetalae</taxon>
        <taxon>rosids</taxon>
        <taxon>fabids</taxon>
        <taxon>Fabales</taxon>
        <taxon>Fabaceae</taxon>
        <taxon>Papilionoideae</taxon>
        <taxon>50 kb inversion clade</taxon>
        <taxon>dalbergioids sensu lato</taxon>
        <taxon>Dalbergieae</taxon>
        <taxon>Pterocarpus clade</taxon>
        <taxon>Arachis</taxon>
    </lineage>
</organism>
<evidence type="ECO:0000313" key="2">
    <source>
        <dbReference type="Proteomes" id="UP000289738"/>
    </source>
</evidence>
<dbReference type="AlphaFoldDB" id="A0A445CL00"/>
<protein>
    <recommendedName>
        <fullName evidence="3">F-box/LRR-repeat protein</fullName>
    </recommendedName>
</protein>
<gene>
    <name evidence="1" type="ORF">Ahy_A06g026593</name>
</gene>
<evidence type="ECO:0008006" key="3">
    <source>
        <dbReference type="Google" id="ProtNLM"/>
    </source>
</evidence>